<dbReference type="SMART" id="SM00822">
    <property type="entry name" value="PKS_KR"/>
    <property type="match status" value="1"/>
</dbReference>
<dbReference type="EMBL" id="JAAXPI010000070">
    <property type="protein sequence ID" value="NKZ08055.1"/>
    <property type="molecule type" value="Genomic_DNA"/>
</dbReference>
<dbReference type="AlphaFoldDB" id="A0A846ZC27"/>
<evidence type="ECO:0000313" key="4">
    <source>
        <dbReference type="EMBL" id="NKZ08055.1"/>
    </source>
</evidence>
<dbReference type="PRINTS" id="PR00081">
    <property type="entry name" value="GDHRDH"/>
</dbReference>
<dbReference type="InterPro" id="IPR002347">
    <property type="entry name" value="SDR_fam"/>
</dbReference>
<dbReference type="PRINTS" id="PR00080">
    <property type="entry name" value="SDRFAMILY"/>
</dbReference>
<reference evidence="4 5" key="1">
    <citation type="submission" date="2020-04" db="EMBL/GenBank/DDBJ databases">
        <title>MicrobeNet Type strains.</title>
        <authorList>
            <person name="Nicholson A.C."/>
        </authorList>
    </citation>
    <scope>NUCLEOTIDE SEQUENCE [LARGE SCALE GENOMIC DNA]</scope>
    <source>
        <strain evidence="4 5">ATCC BAA-277</strain>
    </source>
</reference>
<dbReference type="InterPro" id="IPR020904">
    <property type="entry name" value="Sc_DH/Rdtase_CS"/>
</dbReference>
<proteinExistence type="inferred from homology"/>
<dbReference type="InterPro" id="IPR057326">
    <property type="entry name" value="KR_dom"/>
</dbReference>
<dbReference type="PROSITE" id="PS00061">
    <property type="entry name" value="ADH_SHORT"/>
    <property type="match status" value="1"/>
</dbReference>
<dbReference type="InterPro" id="IPR036291">
    <property type="entry name" value="NAD(P)-bd_dom_sf"/>
</dbReference>
<dbReference type="FunFam" id="3.40.50.720:FF:000084">
    <property type="entry name" value="Short-chain dehydrogenase reductase"/>
    <property type="match status" value="1"/>
</dbReference>
<dbReference type="Pfam" id="PF00561">
    <property type="entry name" value="Abhydrolase_1"/>
    <property type="match status" value="1"/>
</dbReference>
<feature type="domain" description="Ketoreductase" evidence="3">
    <location>
        <begin position="314"/>
        <end position="499"/>
    </location>
</feature>
<dbReference type="SUPFAM" id="SSF51735">
    <property type="entry name" value="NAD(P)-binding Rossmann-fold domains"/>
    <property type="match status" value="1"/>
</dbReference>
<sequence length="589" mass="63209">MRDQRVRSGEIELAVRVSGRAERPTVVLVHGYPDTGAMWDDVAERLAGRFRVVAYDVRGAGASGAPSDPLDYRLDALMGDLEAVLDGVGADEPVHLVGHDWGSVQGWEAVIGDRLRGRIASFTSISGPDRRHMARWAREAVRSGPRGVAEVLGQARRSVYMPVFMAPRAGEAAARALAAGFGRLMRLREGAEPRPGHPADTLPADARNGLGLYRANLGRGAGSAGDGRTDVPVQLIVPVKDRYGSKSLLLSARGPVSRLYVRRAPAGHWVARSHPDLIARWVTEFVDHIEGGPETPGLAHARAAGRPGRDFGGDLVVITGAGSGIGRATARAFAAEGARVVVADIDESAAKRTMDEIESTGGEAHVYEVDVADADAMERFADYVRDTFGVPDIVVNNAGVVVAGSLLDMSEDEWTRIRSINLDGMYRGSRLFGRQMVERGEWGHIVNISSMAAFLPSPELPAYSATKAAVLQMTEGLRLDLDRYGIGVSAICPGAIDTPLTGRTRFVGLPPGVDDELRERMGRAVERRGFPPEKVAKAILRAVRKDTPVALVAVEARFGRALSRVSPTANRAVARIGRRAGDRVIDRMS</sequence>
<dbReference type="RefSeq" id="WP_067628563.1">
    <property type="nucleotide sequence ID" value="NZ_JAAXPI010000070.1"/>
</dbReference>
<name>A0A846ZC27_9ACTN</name>
<comment type="similarity">
    <text evidence="1">Belongs to the short-chain dehydrogenases/reductases (SDR) family.</text>
</comment>
<dbReference type="InterPro" id="IPR000073">
    <property type="entry name" value="AB_hydrolase_1"/>
</dbReference>
<evidence type="ECO:0000256" key="2">
    <source>
        <dbReference type="ARBA" id="ARBA00023002"/>
    </source>
</evidence>
<keyword evidence="5" id="KW-1185">Reference proteome</keyword>
<dbReference type="PANTHER" id="PTHR43391">
    <property type="entry name" value="RETINOL DEHYDROGENASE-RELATED"/>
    <property type="match status" value="1"/>
</dbReference>
<dbReference type="Gene3D" id="3.40.50.720">
    <property type="entry name" value="NAD(P)-binding Rossmann-like Domain"/>
    <property type="match status" value="1"/>
</dbReference>
<dbReference type="Pfam" id="PF00106">
    <property type="entry name" value="adh_short"/>
    <property type="match status" value="1"/>
</dbReference>
<protein>
    <submittedName>
        <fullName evidence="4">SDR family oxidoreductase</fullName>
    </submittedName>
</protein>
<dbReference type="InterPro" id="IPR029058">
    <property type="entry name" value="AB_hydrolase_fold"/>
</dbReference>
<gene>
    <name evidence="4" type="ORF">HGB48_30635</name>
</gene>
<accession>A0A846ZC27</accession>
<organism evidence="4 5">
    <name type="scientific">Actinomadura latina</name>
    <dbReference type="NCBI Taxonomy" id="163603"/>
    <lineage>
        <taxon>Bacteria</taxon>
        <taxon>Bacillati</taxon>
        <taxon>Actinomycetota</taxon>
        <taxon>Actinomycetes</taxon>
        <taxon>Streptosporangiales</taxon>
        <taxon>Thermomonosporaceae</taxon>
        <taxon>Actinomadura</taxon>
    </lineage>
</organism>
<dbReference type="GO" id="GO:0016491">
    <property type="term" value="F:oxidoreductase activity"/>
    <property type="evidence" value="ECO:0007669"/>
    <property type="project" value="UniProtKB-KW"/>
</dbReference>
<dbReference type="Gene3D" id="3.40.50.1820">
    <property type="entry name" value="alpha/beta hydrolase"/>
    <property type="match status" value="1"/>
</dbReference>
<dbReference type="PANTHER" id="PTHR43391:SF12">
    <property type="entry name" value="OXIDOREDUCTASE EPHD-RELATED"/>
    <property type="match status" value="1"/>
</dbReference>
<evidence type="ECO:0000313" key="5">
    <source>
        <dbReference type="Proteomes" id="UP000579250"/>
    </source>
</evidence>
<dbReference type="Proteomes" id="UP000579250">
    <property type="component" value="Unassembled WGS sequence"/>
</dbReference>
<dbReference type="NCBIfam" id="NF004514">
    <property type="entry name" value="PRK05855.1"/>
    <property type="match status" value="1"/>
</dbReference>
<comment type="caution">
    <text evidence="4">The sequence shown here is derived from an EMBL/GenBank/DDBJ whole genome shotgun (WGS) entry which is preliminary data.</text>
</comment>
<dbReference type="CDD" id="cd05233">
    <property type="entry name" value="SDR_c"/>
    <property type="match status" value="1"/>
</dbReference>
<keyword evidence="2" id="KW-0560">Oxidoreductase</keyword>
<evidence type="ECO:0000259" key="3">
    <source>
        <dbReference type="SMART" id="SM00822"/>
    </source>
</evidence>
<dbReference type="SUPFAM" id="SSF53474">
    <property type="entry name" value="alpha/beta-Hydrolases"/>
    <property type="match status" value="1"/>
</dbReference>
<evidence type="ECO:0000256" key="1">
    <source>
        <dbReference type="ARBA" id="ARBA00006484"/>
    </source>
</evidence>